<dbReference type="Proteomes" id="UP000029447">
    <property type="component" value="Unassembled WGS sequence"/>
</dbReference>
<dbReference type="EMBL" id="JQOF01000002">
    <property type="protein sequence ID" value="KGA42814.1"/>
    <property type="molecule type" value="Genomic_DNA"/>
</dbReference>
<evidence type="ECO:0008006" key="3">
    <source>
        <dbReference type="Google" id="ProtNLM"/>
    </source>
</evidence>
<evidence type="ECO:0000313" key="1">
    <source>
        <dbReference type="EMBL" id="KGA42814.1"/>
    </source>
</evidence>
<organism evidence="1 2">
    <name type="scientific">Pectobacterium odoriferum</name>
    <dbReference type="NCBI Taxonomy" id="78398"/>
    <lineage>
        <taxon>Bacteria</taxon>
        <taxon>Pseudomonadati</taxon>
        <taxon>Pseudomonadota</taxon>
        <taxon>Gammaproteobacteria</taxon>
        <taxon>Enterobacterales</taxon>
        <taxon>Pectobacteriaceae</taxon>
        <taxon>Pectobacterium</taxon>
    </lineage>
</organism>
<evidence type="ECO:0000313" key="2">
    <source>
        <dbReference type="Proteomes" id="UP000029447"/>
    </source>
</evidence>
<name>A0ABR4VTU2_9GAMM</name>
<sequence length="362" mass="43257">MVMNEKNRTDDFELKIKGVIKNTQVTKKQHYVFRHYLSAWAKKDKKEVKTWCLFKENHKIEYTSIKNTAQKRYFYEVKSLTDLEKLVVFLTCYWSERVDIGENPNFMLNINELWSDFEGNIIDSLGRELVNEFFDKKRKQIGEDIQCEYERMGIDYLNNLMQDNCDFYLDERCRISFGMYFFMQYVRTNRMKKRIVSNVDFLFETRAEIVRNLNRFESMLSEQSIKIDMRKVKQQMFEFSMNVNIDKIAPYCLDNMAQVMTKLFTVMHPMKLSLVRAPGGTRFITSDQPIINILSDSEHNDIKGHDFYYPLSPTLAISLTPHHSWSVERIKINQESVVNLNRKMYEFSDSQVYALDKNDFNF</sequence>
<protein>
    <recommendedName>
        <fullName evidence="3">DUF4238 domain-containing protein</fullName>
    </recommendedName>
</protein>
<dbReference type="InterPro" id="IPR025332">
    <property type="entry name" value="DUF4238"/>
</dbReference>
<keyword evidence="2" id="KW-1185">Reference proteome</keyword>
<gene>
    <name evidence="1" type="ORF">KU75_02880</name>
</gene>
<accession>A0ABR4VTU2</accession>
<proteinExistence type="predicted"/>
<comment type="caution">
    <text evidence="1">The sequence shown here is derived from an EMBL/GenBank/DDBJ whole genome shotgun (WGS) entry which is preliminary data.</text>
</comment>
<reference evidence="1 2" key="1">
    <citation type="submission" date="2014-08" db="EMBL/GenBank/DDBJ databases">
        <title>Genome sequences of NCPPB Pectobacterium isolates.</title>
        <authorList>
            <person name="Glover R.H."/>
            <person name="Sapp M."/>
            <person name="Elphinstone J."/>
        </authorList>
    </citation>
    <scope>NUCLEOTIDE SEQUENCE [LARGE SCALE GENOMIC DNA]</scope>
    <source>
        <strain evidence="1 2">NCPPB3841</strain>
    </source>
</reference>
<dbReference type="Pfam" id="PF14022">
    <property type="entry name" value="DUF4238"/>
    <property type="match status" value="1"/>
</dbReference>